<reference evidence="1" key="1">
    <citation type="submission" date="2018-05" db="EMBL/GenBank/DDBJ databases">
        <authorList>
            <person name="Lanie J.A."/>
            <person name="Ng W.-L."/>
            <person name="Kazmierczak K.M."/>
            <person name="Andrzejewski T.M."/>
            <person name="Davidsen T.M."/>
            <person name="Wayne K.J."/>
            <person name="Tettelin H."/>
            <person name="Glass J.I."/>
            <person name="Rusch D."/>
            <person name="Podicherti R."/>
            <person name="Tsui H.-C.T."/>
            <person name="Winkler M.E."/>
        </authorList>
    </citation>
    <scope>NUCLEOTIDE SEQUENCE</scope>
</reference>
<name>A0A382SZM2_9ZZZZ</name>
<organism evidence="1">
    <name type="scientific">marine metagenome</name>
    <dbReference type="NCBI Taxonomy" id="408172"/>
    <lineage>
        <taxon>unclassified sequences</taxon>
        <taxon>metagenomes</taxon>
        <taxon>ecological metagenomes</taxon>
    </lineage>
</organism>
<evidence type="ECO:0000313" key="1">
    <source>
        <dbReference type="EMBL" id="SVD15012.1"/>
    </source>
</evidence>
<feature type="non-terminal residue" evidence="1">
    <location>
        <position position="31"/>
    </location>
</feature>
<accession>A0A382SZM2</accession>
<sequence length="31" mass="3395">MKRFFYSLVIVIFVGAPLASKADEAVKALLP</sequence>
<proteinExistence type="predicted"/>
<dbReference type="EMBL" id="UINC01132596">
    <property type="protein sequence ID" value="SVD15012.1"/>
    <property type="molecule type" value="Genomic_DNA"/>
</dbReference>
<protein>
    <submittedName>
        <fullName evidence="1">Uncharacterized protein</fullName>
    </submittedName>
</protein>
<gene>
    <name evidence="1" type="ORF">METZ01_LOCUS367866</name>
</gene>
<dbReference type="AlphaFoldDB" id="A0A382SZM2"/>